<evidence type="ECO:0000256" key="1">
    <source>
        <dbReference type="SAM" id="Phobius"/>
    </source>
</evidence>
<keyword evidence="1" id="KW-0472">Membrane</keyword>
<feature type="transmembrane region" description="Helical" evidence="1">
    <location>
        <begin position="50"/>
        <end position="68"/>
    </location>
</feature>
<proteinExistence type="predicted"/>
<organism evidence="2 3">
    <name type="scientific">Pseudomonas fluorescens</name>
    <dbReference type="NCBI Taxonomy" id="294"/>
    <lineage>
        <taxon>Bacteria</taxon>
        <taxon>Pseudomonadati</taxon>
        <taxon>Pseudomonadota</taxon>
        <taxon>Gammaproteobacteria</taxon>
        <taxon>Pseudomonadales</taxon>
        <taxon>Pseudomonadaceae</taxon>
        <taxon>Pseudomonas</taxon>
    </lineage>
</organism>
<dbReference type="AlphaFoldDB" id="A0A5E6RIB7"/>
<evidence type="ECO:0000313" key="2">
    <source>
        <dbReference type="EMBL" id="VVM68367.1"/>
    </source>
</evidence>
<dbReference type="EMBL" id="CABVGZ010000013">
    <property type="protein sequence ID" value="VVM68367.1"/>
    <property type="molecule type" value="Genomic_DNA"/>
</dbReference>
<keyword evidence="1" id="KW-1133">Transmembrane helix</keyword>
<gene>
    <name evidence="2" type="ORF">PS624_01672</name>
</gene>
<accession>A0A5E6RIB7</accession>
<evidence type="ECO:0000313" key="3">
    <source>
        <dbReference type="Proteomes" id="UP000326241"/>
    </source>
</evidence>
<dbReference type="RefSeq" id="WP_150774577.1">
    <property type="nucleotide sequence ID" value="NZ_CABVGZ010000013.1"/>
</dbReference>
<feature type="transmembrane region" description="Helical" evidence="1">
    <location>
        <begin position="97"/>
        <end position="117"/>
    </location>
</feature>
<feature type="transmembrane region" description="Helical" evidence="1">
    <location>
        <begin position="137"/>
        <end position="157"/>
    </location>
</feature>
<name>A0A5E6RIB7_PSEFL</name>
<reference evidence="2 3" key="1">
    <citation type="submission" date="2019-09" db="EMBL/GenBank/DDBJ databases">
        <authorList>
            <person name="Chandra G."/>
            <person name="Truman W A."/>
        </authorList>
    </citation>
    <scope>NUCLEOTIDE SEQUENCE [LARGE SCALE GENOMIC DNA]</scope>
    <source>
        <strain evidence="2">PS624</strain>
    </source>
</reference>
<protein>
    <submittedName>
        <fullName evidence="2">Uncharacterized protein</fullName>
    </submittedName>
</protein>
<keyword evidence="1" id="KW-0812">Transmembrane</keyword>
<sequence length="282" mass="31764">MRTHSIPNFVFFAVILLSLAASTAYFSDIGLREAWVELNENQIMYLYSTSAQVLAAVYGLTLAGYIFFRGELNREAQDDETRVESIERLEIRYFQQLSMITALVMSTILITNLVIAYENTQDSRLLTILMNLGQSLFAIAFVAIAFFIVDIVLPGNIKAASRTLQNKIDPNHNVEEGQGSLKEFISVYNTVQNELTAALKKQEVLSDSDMSRNAKRITNTRMAEFLYRRGVITRELCKKLQNLFALRHAIIHGADPTVSQVMVNQSQVILDELRNSLVDAVA</sequence>
<dbReference type="Proteomes" id="UP000326241">
    <property type="component" value="Unassembled WGS sequence"/>
</dbReference>